<reference evidence="1" key="2">
    <citation type="journal article" date="2015" name="Data Brief">
        <title>Shoot transcriptome of the giant reed, Arundo donax.</title>
        <authorList>
            <person name="Barrero R.A."/>
            <person name="Guerrero F.D."/>
            <person name="Moolhuijzen P."/>
            <person name="Goolsby J.A."/>
            <person name="Tidwell J."/>
            <person name="Bellgard S.E."/>
            <person name="Bellgard M.I."/>
        </authorList>
    </citation>
    <scope>NUCLEOTIDE SEQUENCE</scope>
    <source>
        <tissue evidence="1">Shoot tissue taken approximately 20 cm above the soil surface</tissue>
    </source>
</reference>
<proteinExistence type="predicted"/>
<name>A0A0A9HBC3_ARUDO</name>
<reference evidence="1" key="1">
    <citation type="submission" date="2014-09" db="EMBL/GenBank/DDBJ databases">
        <authorList>
            <person name="Magalhaes I.L.F."/>
            <person name="Oliveira U."/>
            <person name="Santos F.R."/>
            <person name="Vidigal T.H.D.A."/>
            <person name="Brescovit A.D."/>
            <person name="Santos A.J."/>
        </authorList>
    </citation>
    <scope>NUCLEOTIDE SEQUENCE</scope>
    <source>
        <tissue evidence="1">Shoot tissue taken approximately 20 cm above the soil surface</tissue>
    </source>
</reference>
<dbReference type="EMBL" id="GBRH01165780">
    <property type="protein sequence ID" value="JAE32116.1"/>
    <property type="molecule type" value="Transcribed_RNA"/>
</dbReference>
<protein>
    <submittedName>
        <fullName evidence="1">Uncharacterized protein</fullName>
    </submittedName>
</protein>
<dbReference type="AlphaFoldDB" id="A0A0A9HBC3"/>
<sequence>MLSLPMCRHRPAEQGHNVFNRPHHRPAWVQNLGLKPIGFI</sequence>
<accession>A0A0A9HBC3</accession>
<organism evidence="1">
    <name type="scientific">Arundo donax</name>
    <name type="common">Giant reed</name>
    <name type="synonym">Donax arundinaceus</name>
    <dbReference type="NCBI Taxonomy" id="35708"/>
    <lineage>
        <taxon>Eukaryota</taxon>
        <taxon>Viridiplantae</taxon>
        <taxon>Streptophyta</taxon>
        <taxon>Embryophyta</taxon>
        <taxon>Tracheophyta</taxon>
        <taxon>Spermatophyta</taxon>
        <taxon>Magnoliopsida</taxon>
        <taxon>Liliopsida</taxon>
        <taxon>Poales</taxon>
        <taxon>Poaceae</taxon>
        <taxon>PACMAD clade</taxon>
        <taxon>Arundinoideae</taxon>
        <taxon>Arundineae</taxon>
        <taxon>Arundo</taxon>
    </lineage>
</organism>
<evidence type="ECO:0000313" key="1">
    <source>
        <dbReference type="EMBL" id="JAE32116.1"/>
    </source>
</evidence>